<evidence type="ECO:0000259" key="1">
    <source>
        <dbReference type="Pfam" id="PF00881"/>
    </source>
</evidence>
<dbReference type="PANTHER" id="PTHR43745">
    <property type="entry name" value="NITROREDUCTASE MJ1384-RELATED"/>
    <property type="match status" value="1"/>
</dbReference>
<dbReference type="RefSeq" id="WP_116225060.1">
    <property type="nucleotide sequence ID" value="NZ_AP018437.1"/>
</dbReference>
<dbReference type="InterPro" id="IPR000415">
    <property type="entry name" value="Nitroreductase-like"/>
</dbReference>
<name>A0A347ZNC1_9CHLR</name>
<dbReference type="Gene3D" id="3.40.109.10">
    <property type="entry name" value="NADH Oxidase"/>
    <property type="match status" value="1"/>
</dbReference>
<dbReference type="InterPro" id="IPR029479">
    <property type="entry name" value="Nitroreductase"/>
</dbReference>
<keyword evidence="3" id="KW-1185">Reference proteome</keyword>
<protein>
    <submittedName>
        <fullName evidence="2">SagB-type dehydrogenase family enzyme</fullName>
    </submittedName>
</protein>
<dbReference type="CDD" id="cd02142">
    <property type="entry name" value="McbC_SagB-like_oxidoreductase"/>
    <property type="match status" value="1"/>
</dbReference>
<evidence type="ECO:0000313" key="2">
    <source>
        <dbReference type="EMBL" id="REG08404.1"/>
    </source>
</evidence>
<dbReference type="InterPro" id="IPR020051">
    <property type="entry name" value="SagB-type_dehydrogenase"/>
</dbReference>
<dbReference type="EMBL" id="QUMS01000002">
    <property type="protein sequence ID" value="REG08404.1"/>
    <property type="molecule type" value="Genomic_DNA"/>
</dbReference>
<dbReference type="OrthoDB" id="9801593at2"/>
<dbReference type="PANTHER" id="PTHR43745:SF2">
    <property type="entry name" value="NITROREDUCTASE MJ1384-RELATED"/>
    <property type="match status" value="1"/>
</dbReference>
<dbReference type="InterPro" id="IPR052544">
    <property type="entry name" value="Bacteriocin_Proc_Enz"/>
</dbReference>
<gene>
    <name evidence="2" type="ORF">DFR64_1771</name>
</gene>
<comment type="caution">
    <text evidence="2">The sequence shown here is derived from an EMBL/GenBank/DDBJ whole genome shotgun (WGS) entry which is preliminary data.</text>
</comment>
<dbReference type="AlphaFoldDB" id="A0A347ZNC1"/>
<accession>A0A347ZNC1</accession>
<proteinExistence type="predicted"/>
<feature type="domain" description="Nitroreductase" evidence="1">
    <location>
        <begin position="63"/>
        <end position="244"/>
    </location>
</feature>
<reference evidence="2 3" key="1">
    <citation type="submission" date="2018-08" db="EMBL/GenBank/DDBJ databases">
        <title>Genomic Encyclopedia of Type Strains, Phase IV (KMG-IV): sequencing the most valuable type-strain genomes for metagenomic binning, comparative biology and taxonomic classification.</title>
        <authorList>
            <person name="Goeker M."/>
        </authorList>
    </citation>
    <scope>NUCLEOTIDE SEQUENCE [LARGE SCALE GENOMIC DNA]</scope>
    <source>
        <strain evidence="2 3">DSM 23923</strain>
    </source>
</reference>
<dbReference type="GO" id="GO:0016491">
    <property type="term" value="F:oxidoreductase activity"/>
    <property type="evidence" value="ECO:0007669"/>
    <property type="project" value="InterPro"/>
</dbReference>
<organism evidence="2 3">
    <name type="scientific">Pelolinea submarina</name>
    <dbReference type="NCBI Taxonomy" id="913107"/>
    <lineage>
        <taxon>Bacteria</taxon>
        <taxon>Bacillati</taxon>
        <taxon>Chloroflexota</taxon>
        <taxon>Anaerolineae</taxon>
        <taxon>Anaerolineales</taxon>
        <taxon>Anaerolineaceae</taxon>
        <taxon>Pelolinea</taxon>
    </lineage>
</organism>
<dbReference type="SUPFAM" id="SSF55469">
    <property type="entry name" value="FMN-dependent nitroreductase-like"/>
    <property type="match status" value="1"/>
</dbReference>
<evidence type="ECO:0000313" key="3">
    <source>
        <dbReference type="Proteomes" id="UP000256388"/>
    </source>
</evidence>
<dbReference type="NCBIfam" id="TIGR03605">
    <property type="entry name" value="antibiot_sagB"/>
    <property type="match status" value="1"/>
</dbReference>
<dbReference type="Proteomes" id="UP000256388">
    <property type="component" value="Unassembled WGS sequence"/>
</dbReference>
<dbReference type="Pfam" id="PF00881">
    <property type="entry name" value="Nitroreductase"/>
    <property type="match status" value="1"/>
</dbReference>
<sequence>MENTIGKEFVRLTKYANLEPSPQSLGVPLPPLEMPLPEGAEILPLPAGKDMALPKLDLAELVEKRESLRKYAPTALTIQELAFLLWGTQGIKSISDKPITKRTVPSAGSRHPLDTFLMINRVEGLQPGLYRYMAVEHKLAHLPAPADFNPRMTEACLKQAHVGNSAVTFMWVADVQRTIWRYCQRGYRYLYLDAAHVCQNLYLLGEAIGCGVCAIGAYEDDLVNGLLGLDGENQFAIYLATLGKRG</sequence>